<dbReference type="Gene3D" id="2.40.70.10">
    <property type="entry name" value="Acid Proteases"/>
    <property type="match status" value="1"/>
</dbReference>
<protein>
    <recommendedName>
        <fullName evidence="4">Retrotransposon gag domain-containing protein</fullName>
    </recommendedName>
</protein>
<evidence type="ECO:0000313" key="3">
    <source>
        <dbReference type="Proteomes" id="UP000288805"/>
    </source>
</evidence>
<sequence length="389" mass="43297">MDVSLESKSLPSVGNSRKSYLQITSQKLARDKLVHLHGRRSLALPSVGSGENGDLDIKNLKQNIQKCRSQLSGSSKDHFAGENELAVFSFQRVTTIGKLQEEFHSTVQNGCEIILQQKGSQSCKILPSVWSDLLEMAVTHSFQLRIAHCLKRWILDFLSFEMLVSKLDGRKKQCHRGFKGKIESLEGEFVILKQAVVQGASAASKLGPPKMLKQTGTVRDYVKEFNSLILDIKDMSEVDKLFNFIFGLQGWAQTELRHQGSKREWITTAKTKQTRGSKNSKNNGDKKGNKAKDCPKKERLNALVAEEESEGSELEVTPRMNPLQLLNAIQAQPNHKGLIYIEVELSDQKVVALVDSGATHNFVATRAVTRLGLKLCKDGSKLKVVNNDA</sequence>
<reference evidence="2 3" key="1">
    <citation type="journal article" date="2018" name="PLoS Genet.">
        <title>Population sequencing reveals clonal diversity and ancestral inbreeding in the grapevine cultivar Chardonnay.</title>
        <authorList>
            <person name="Roach M.J."/>
            <person name="Johnson D.L."/>
            <person name="Bohlmann J."/>
            <person name="van Vuuren H.J."/>
            <person name="Jones S.J."/>
            <person name="Pretorius I.S."/>
            <person name="Schmidt S.A."/>
            <person name="Borneman A.R."/>
        </authorList>
    </citation>
    <scope>NUCLEOTIDE SEQUENCE [LARGE SCALE GENOMIC DNA]</scope>
    <source>
        <strain evidence="3">cv. Chardonnay</strain>
        <tissue evidence="2">Leaf</tissue>
    </source>
</reference>
<evidence type="ECO:0000313" key="2">
    <source>
        <dbReference type="EMBL" id="RVW71778.1"/>
    </source>
</evidence>
<dbReference type="InterPro" id="IPR021109">
    <property type="entry name" value="Peptidase_aspartic_dom_sf"/>
</dbReference>
<feature type="compositionally biased region" description="Basic and acidic residues" evidence="1">
    <location>
        <begin position="283"/>
        <end position="298"/>
    </location>
</feature>
<dbReference type="AlphaFoldDB" id="A0A438GHT9"/>
<dbReference type="Proteomes" id="UP000288805">
    <property type="component" value="Unassembled WGS sequence"/>
</dbReference>
<feature type="region of interest" description="Disordered" evidence="1">
    <location>
        <begin position="263"/>
        <end position="298"/>
    </location>
</feature>
<accession>A0A438GHT9</accession>
<evidence type="ECO:0008006" key="4">
    <source>
        <dbReference type="Google" id="ProtNLM"/>
    </source>
</evidence>
<gene>
    <name evidence="2" type="ORF">CK203_055204</name>
</gene>
<proteinExistence type="predicted"/>
<dbReference type="EMBL" id="QGNW01000430">
    <property type="protein sequence ID" value="RVW71778.1"/>
    <property type="molecule type" value="Genomic_DNA"/>
</dbReference>
<evidence type="ECO:0000256" key="1">
    <source>
        <dbReference type="SAM" id="MobiDB-lite"/>
    </source>
</evidence>
<comment type="caution">
    <text evidence="2">The sequence shown here is derived from an EMBL/GenBank/DDBJ whole genome shotgun (WGS) entry which is preliminary data.</text>
</comment>
<dbReference type="CDD" id="cd00303">
    <property type="entry name" value="retropepsin_like"/>
    <property type="match status" value="1"/>
</dbReference>
<name>A0A438GHT9_VITVI</name>
<organism evidence="2 3">
    <name type="scientific">Vitis vinifera</name>
    <name type="common">Grape</name>
    <dbReference type="NCBI Taxonomy" id="29760"/>
    <lineage>
        <taxon>Eukaryota</taxon>
        <taxon>Viridiplantae</taxon>
        <taxon>Streptophyta</taxon>
        <taxon>Embryophyta</taxon>
        <taxon>Tracheophyta</taxon>
        <taxon>Spermatophyta</taxon>
        <taxon>Magnoliopsida</taxon>
        <taxon>eudicotyledons</taxon>
        <taxon>Gunneridae</taxon>
        <taxon>Pentapetalae</taxon>
        <taxon>rosids</taxon>
        <taxon>Vitales</taxon>
        <taxon>Vitaceae</taxon>
        <taxon>Viteae</taxon>
        <taxon>Vitis</taxon>
    </lineage>
</organism>